<keyword evidence="3" id="KW-1185">Reference proteome</keyword>
<dbReference type="Proteomes" id="UP000286678">
    <property type="component" value="Unassembled WGS sequence"/>
</dbReference>
<reference evidence="3" key="1">
    <citation type="journal article" date="2018" name="Front. Microbiol.">
        <title>Genome-Based Analysis Reveals the Taxonomy and Diversity of the Family Idiomarinaceae.</title>
        <authorList>
            <person name="Liu Y."/>
            <person name="Lai Q."/>
            <person name="Shao Z."/>
        </authorList>
    </citation>
    <scope>NUCLEOTIDE SEQUENCE [LARGE SCALE GENOMIC DNA]</scope>
    <source>
        <strain evidence="3">SW15</strain>
    </source>
</reference>
<name>A0A432XG34_9GAMM</name>
<keyword evidence="1" id="KW-0732">Signal</keyword>
<evidence type="ECO:0008006" key="4">
    <source>
        <dbReference type="Google" id="ProtNLM"/>
    </source>
</evidence>
<dbReference type="AlphaFoldDB" id="A0A432XG34"/>
<evidence type="ECO:0000256" key="1">
    <source>
        <dbReference type="SAM" id="SignalP"/>
    </source>
</evidence>
<dbReference type="OrthoDB" id="6238689at2"/>
<comment type="caution">
    <text evidence="2">The sequence shown here is derived from an EMBL/GenBank/DDBJ whole genome shotgun (WGS) entry which is preliminary data.</text>
</comment>
<dbReference type="RefSeq" id="WP_126833865.1">
    <property type="nucleotide sequence ID" value="NZ_PIPT01000005.1"/>
</dbReference>
<evidence type="ECO:0000313" key="3">
    <source>
        <dbReference type="Proteomes" id="UP000286678"/>
    </source>
</evidence>
<sequence>MEQGVRYSQFCRTALPLIVLSMALWSATGHSQEAAASTATTCPSFNYAAAPQAVHSDVTSSEVSALNETTVIAHLQPGLLKPQVEALIKQGFAVEHIDWRASPHYRWSTSFEFSAANWQQALTKILRPYQLQLTLYANRTAVVAASAEVQP</sequence>
<accession>A0A432XG34</accession>
<feature type="chain" id="PRO_5019159022" description="Toxin co-regulated pilus biosynthesis protein Q C-terminal domain-containing protein" evidence="1">
    <location>
        <begin position="32"/>
        <end position="151"/>
    </location>
</feature>
<protein>
    <recommendedName>
        <fullName evidence="4">Toxin co-regulated pilus biosynthesis protein Q C-terminal domain-containing protein</fullName>
    </recommendedName>
</protein>
<gene>
    <name evidence="2" type="ORF">CWE21_07690</name>
</gene>
<dbReference type="EMBL" id="PIPT01000005">
    <property type="protein sequence ID" value="RUO47718.1"/>
    <property type="molecule type" value="Genomic_DNA"/>
</dbReference>
<evidence type="ECO:0000313" key="2">
    <source>
        <dbReference type="EMBL" id="RUO47718.1"/>
    </source>
</evidence>
<proteinExistence type="predicted"/>
<organism evidence="2 3">
    <name type="scientific">Pseudidiomarina aquimaris</name>
    <dbReference type="NCBI Taxonomy" id="641841"/>
    <lineage>
        <taxon>Bacteria</taxon>
        <taxon>Pseudomonadati</taxon>
        <taxon>Pseudomonadota</taxon>
        <taxon>Gammaproteobacteria</taxon>
        <taxon>Alteromonadales</taxon>
        <taxon>Idiomarinaceae</taxon>
        <taxon>Pseudidiomarina</taxon>
    </lineage>
</organism>
<feature type="signal peptide" evidence="1">
    <location>
        <begin position="1"/>
        <end position="31"/>
    </location>
</feature>